<feature type="transmembrane region" description="Helical" evidence="2">
    <location>
        <begin position="32"/>
        <end position="52"/>
    </location>
</feature>
<feature type="region of interest" description="Disordered" evidence="1">
    <location>
        <begin position="1119"/>
        <end position="1151"/>
    </location>
</feature>
<dbReference type="InterPro" id="IPR031334">
    <property type="entry name" value="Piezo_cap_dom"/>
</dbReference>
<feature type="transmembrane region" description="Helical" evidence="2">
    <location>
        <begin position="1239"/>
        <end position="1259"/>
    </location>
</feature>
<feature type="region of interest" description="Disordered" evidence="1">
    <location>
        <begin position="63"/>
        <end position="93"/>
    </location>
</feature>
<dbReference type="Pfam" id="PF12166">
    <property type="entry name" value="Piezo_cap"/>
    <property type="match status" value="1"/>
</dbReference>
<feature type="region of interest" description="Disordered" evidence="1">
    <location>
        <begin position="774"/>
        <end position="794"/>
    </location>
</feature>
<reference evidence="5 6" key="1">
    <citation type="journal article" date="2015" name="PLoS Pathog.">
        <title>Leptomonas seymouri: Adaptations to the Dixenous Life Cycle Analyzed by Genome Sequencing, Transcriptome Profiling and Co-infection with Leishmania donovani.</title>
        <authorList>
            <person name="Kraeva N."/>
            <person name="Butenko A."/>
            <person name="Hlavacova J."/>
            <person name="Kostygov A."/>
            <person name="Myskova J."/>
            <person name="Grybchuk D."/>
            <person name="Lestinova T."/>
            <person name="Votypka J."/>
            <person name="Volf P."/>
            <person name="Opperdoes F."/>
            <person name="Flegontov P."/>
            <person name="Lukes J."/>
            <person name="Yurchenko V."/>
        </authorList>
    </citation>
    <scope>NUCLEOTIDE SEQUENCE [LARGE SCALE GENOMIC DNA]</scope>
    <source>
        <strain evidence="5 6">ATCC 30220</strain>
    </source>
</reference>
<dbReference type="InterPro" id="IPR056770">
    <property type="entry name" value="Piezo_THU9_anchor"/>
</dbReference>
<evidence type="ECO:0000259" key="4">
    <source>
        <dbReference type="Pfam" id="PF24874"/>
    </source>
</evidence>
<dbReference type="GO" id="GO:0071260">
    <property type="term" value="P:cellular response to mechanical stimulus"/>
    <property type="evidence" value="ECO:0007669"/>
    <property type="project" value="TreeGrafter"/>
</dbReference>
<feature type="transmembrane region" description="Helical" evidence="2">
    <location>
        <begin position="1383"/>
        <end position="1404"/>
    </location>
</feature>
<feature type="transmembrane region" description="Helical" evidence="2">
    <location>
        <begin position="1271"/>
        <end position="1291"/>
    </location>
</feature>
<evidence type="ECO:0000313" key="6">
    <source>
        <dbReference type="Proteomes" id="UP000038009"/>
    </source>
</evidence>
<dbReference type="GO" id="GO:0008381">
    <property type="term" value="F:mechanosensitive monoatomic ion channel activity"/>
    <property type="evidence" value="ECO:0007669"/>
    <property type="project" value="InterPro"/>
</dbReference>
<dbReference type="GO" id="GO:0005261">
    <property type="term" value="F:monoatomic cation channel activity"/>
    <property type="evidence" value="ECO:0007669"/>
    <property type="project" value="TreeGrafter"/>
</dbReference>
<feature type="compositionally biased region" description="Polar residues" evidence="1">
    <location>
        <begin position="74"/>
        <end position="86"/>
    </location>
</feature>
<gene>
    <name evidence="5" type="ORF">ABL78_3436</name>
</gene>
<proteinExistence type="predicted"/>
<evidence type="ECO:0000313" key="5">
    <source>
        <dbReference type="EMBL" id="KPI87487.1"/>
    </source>
</evidence>
<feature type="transmembrane region" description="Helical" evidence="2">
    <location>
        <begin position="996"/>
        <end position="1020"/>
    </location>
</feature>
<dbReference type="VEuPathDB" id="TriTrypDB:Lsey_0086_0130"/>
<sequence>MSAPFTLAGGTYLFVVLHLIFLLVLLEQHVAALGLLLSFFSTLFAPVPRRLLPRLPQSTQSKLTSPLVEDLSQHGENSCNEASLSSKVKKHREEGEPMVHTLATAGMRHHRNLSLPESLQMPAQGAATTLHGSTSRKRQPALAHQHLEKQEAEEVVAVPTKDIGGSGFPDASEGSGSAANMQEEIRVDTVQGPSHRRTWWVWATAVVSLFSVCVSIALLLVITRFSSPSTASTRCRAPSWACRTLQRTLLSLVAGIRIEEDGVRMRDLFFTIISLSTVGALSVGQAFYGSLLQRRRHTDSSTNCQLERILNRISDWLVKSFTFAPLSLLWTFAAGIDQGTVFGFTYVLLTVLVLVHYPRCVLSLRRWCWLLYVTLLLLLWTVQACFRLPWVRESLEAYAATLSPTRRRLLTVWGLSPVMTTATTALRWQVGQAIGVWWAGVECFCFHTSTYAASVEAPRWTRFCEAAQYRVLYRQALDIKEAKQRACALEQRQAAQQKVEQLRLQRASGAVDVSGSVKGRRQAAASNCDAASLRGSPPSGSENNIFIFEGNAFDRRHAPFGSSESHRCSINGGSFTARSTQVVHGGENEPSAAPVRPLDSWSLARGSFMNSSRSSRFEVEKQLSVHTPLLSHKPSFTKKLGQCASWHHLNGRISSCFRDGGNLTEKVGSVCLSATTATLTLVDSDVADAPPSPPRPWAHEPTKSPTRTVSEGGENADAFLELLNRSPFSSSLPPNCMAAAAAAPSLPGDGSATPILRLCDISASSHSFRVDPCLQDGTHHAPRSGPHPQSVASVTVYGGSPLERDVGWFALDSPPAVDITAMMPNAAVEAQVHAADPQRAAQRLAFTPIASHVEGSEADRGGQESELSRVCCLWRAASRVYEILRKELLAYLRAHTLIVVRKEEQLDAGLTTENTKKRQDISMDDSFTRVPVEMHESSFSPLLMCYASQHWVWVCALLSLLRFTISSTAVNLVPSLASLVYAALPRPWPPRCYARWEVIFAAASVLGKCLLRAILVSGIAPTVSLTKARSLNALLLSIRISSSSPSPVSSSSSTVTVSLSSWECWFDIVMSVAVLCAAVIQWWLLYSDQHVLGYGGDRVSHDRNDSVGAEWPHTLPSPSFSPACSPPHRHTAAQSVEGVQQNSGQGSAGRLTRWNRRRRGAGADYYTIQFFFDFLSVALFCWAYYDIAPEGAAPSQGNVFTAVQHNRLPGTFVATALGLVVVLFAERIIYVLNALVAKYVLHVLLALTCHTLYLVRYATRGINGSSSTATTPIAFLMASRLASLWCGALQLRHGYPLHRVHDPFTTKADVVHWFGHMAFRAVPFLLELRVLLDWSFSATTLKVQHWMLLEDVHHNVYRRYVDMHDLHWTNRHQGRRFPYYVRVYQGMLSFTAILLVLFFPLFWYSTFGPQVHAGQVAAWTSEVAFGSLSALPFYSADALLSRTTFGAAAATTIGGAAPNPTDLLRFASASDTWQFVQSPQCSSQMWSYTPAALSQLMHELRSGKQQEQKRQVYLVLRSRVTRNRATEALYTTCSLDESYALPPSSALALMRVLESWQAADSSGTGTALSPATVSLPSFYNPYVVSSGLTVSSMGSAGLAKVDCTLKIHRVGQYRGFTCLECVSPTEEASRASALSSSSSSSQAASTQRDDPAQQPGHALVYVVSSADVTTVQSSLSLIPNVGIVALYTSFVLVISTYIRNFFAGDAHSIVLLQLANPEPVAELLRYIYLMRSSASNGQVGDLLLEQLLFLELLDLLRSPERLLALSGRRTDDYAREEYREDLYAVTRRPFDLWR</sequence>
<name>A0A0N0P6R9_LEPSE</name>
<evidence type="ECO:0000256" key="2">
    <source>
        <dbReference type="SAM" id="Phobius"/>
    </source>
</evidence>
<dbReference type="GO" id="GO:0050982">
    <property type="term" value="P:detection of mechanical stimulus"/>
    <property type="evidence" value="ECO:0007669"/>
    <property type="project" value="TreeGrafter"/>
</dbReference>
<organism evidence="5 6">
    <name type="scientific">Leptomonas seymouri</name>
    <dbReference type="NCBI Taxonomy" id="5684"/>
    <lineage>
        <taxon>Eukaryota</taxon>
        <taxon>Discoba</taxon>
        <taxon>Euglenozoa</taxon>
        <taxon>Kinetoplastea</taxon>
        <taxon>Metakinetoplastina</taxon>
        <taxon>Trypanosomatida</taxon>
        <taxon>Trypanosomatidae</taxon>
        <taxon>Leishmaniinae</taxon>
        <taxon>Leptomonas</taxon>
    </lineage>
</organism>
<feature type="transmembrane region" description="Helical" evidence="2">
    <location>
        <begin position="1212"/>
        <end position="1232"/>
    </location>
</feature>
<feature type="transmembrane region" description="Helical" evidence="2">
    <location>
        <begin position="339"/>
        <end position="357"/>
    </location>
</feature>
<feature type="transmembrane region" description="Helical" evidence="2">
    <location>
        <begin position="199"/>
        <end position="222"/>
    </location>
</feature>
<evidence type="ECO:0000256" key="1">
    <source>
        <dbReference type="SAM" id="MobiDB-lite"/>
    </source>
</evidence>
<evidence type="ECO:0000259" key="3">
    <source>
        <dbReference type="Pfam" id="PF12166"/>
    </source>
</evidence>
<feature type="domain" description="Piezo non-specific cation channel cap" evidence="3">
    <location>
        <begin position="1463"/>
        <end position="1767"/>
    </location>
</feature>
<dbReference type="Proteomes" id="UP000038009">
    <property type="component" value="Unassembled WGS sequence"/>
</dbReference>
<keyword evidence="2" id="KW-0472">Membrane</keyword>
<feature type="compositionally biased region" description="Low complexity" evidence="1">
    <location>
        <begin position="1632"/>
        <end position="1645"/>
    </location>
</feature>
<accession>A0A0N0P6R9</accession>
<feature type="compositionally biased region" description="Polar residues" evidence="1">
    <location>
        <begin position="1132"/>
        <end position="1145"/>
    </location>
</feature>
<dbReference type="GO" id="GO:0042391">
    <property type="term" value="P:regulation of membrane potential"/>
    <property type="evidence" value="ECO:0007669"/>
    <property type="project" value="TreeGrafter"/>
</dbReference>
<feature type="transmembrane region" description="Helical" evidence="2">
    <location>
        <begin position="316"/>
        <end position="333"/>
    </location>
</feature>
<feature type="domain" description="Piezo THU9 and anchor" evidence="4">
    <location>
        <begin position="1164"/>
        <end position="1405"/>
    </location>
</feature>
<keyword evidence="6" id="KW-1185">Reference proteome</keyword>
<dbReference type="PANTHER" id="PTHR13167:SF25">
    <property type="entry name" value="PIEZO-TYPE MECHANOSENSITIVE ION CHANNEL COMPONENT"/>
    <property type="match status" value="1"/>
</dbReference>
<feature type="transmembrane region" description="Helical" evidence="2">
    <location>
        <begin position="1165"/>
        <end position="1185"/>
    </location>
</feature>
<feature type="transmembrane region" description="Helical" evidence="2">
    <location>
        <begin position="951"/>
        <end position="984"/>
    </location>
</feature>
<dbReference type="OrthoDB" id="303066at2759"/>
<feature type="transmembrane region" description="Helical" evidence="2">
    <location>
        <begin position="268"/>
        <end position="288"/>
    </location>
</feature>
<keyword evidence="2" id="KW-0812">Transmembrane</keyword>
<dbReference type="EMBL" id="LJSK01000086">
    <property type="protein sequence ID" value="KPI87487.1"/>
    <property type="molecule type" value="Genomic_DNA"/>
</dbReference>
<dbReference type="PANTHER" id="PTHR13167">
    <property type="entry name" value="PIEZO-TYPE MECHANOSENSITIVE ION CHANNEL COMPONENT"/>
    <property type="match status" value="1"/>
</dbReference>
<feature type="region of interest" description="Disordered" evidence="1">
    <location>
        <begin position="1632"/>
        <end position="1653"/>
    </location>
</feature>
<dbReference type="GO" id="GO:0016020">
    <property type="term" value="C:membrane"/>
    <property type="evidence" value="ECO:0007669"/>
    <property type="project" value="InterPro"/>
</dbReference>
<comment type="caution">
    <text evidence="5">The sequence shown here is derived from an EMBL/GenBank/DDBJ whole genome shotgun (WGS) entry which is preliminary data.</text>
</comment>
<feature type="transmembrane region" description="Helical" evidence="2">
    <location>
        <begin position="7"/>
        <end position="26"/>
    </location>
</feature>
<dbReference type="InterPro" id="IPR027272">
    <property type="entry name" value="Piezo"/>
</dbReference>
<keyword evidence="2" id="KW-1133">Transmembrane helix</keyword>
<dbReference type="Pfam" id="PF24874">
    <property type="entry name" value="Piezo_THU9_anchor"/>
    <property type="match status" value="1"/>
</dbReference>
<feature type="transmembrane region" description="Helical" evidence="2">
    <location>
        <begin position="369"/>
        <end position="390"/>
    </location>
</feature>
<feature type="transmembrane region" description="Helical" evidence="2">
    <location>
        <begin position="1065"/>
        <end position="1085"/>
    </location>
</feature>
<protein>
    <submittedName>
        <fullName evidence="5">Uncharacterized protein</fullName>
    </submittedName>
</protein>
<feature type="region of interest" description="Disordered" evidence="1">
    <location>
        <begin position="685"/>
        <end position="711"/>
    </location>
</feature>